<proteinExistence type="predicted"/>
<dbReference type="EMBL" id="CP050296">
    <property type="protein sequence ID" value="QND59338.1"/>
    <property type="molecule type" value="Genomic_DNA"/>
</dbReference>
<dbReference type="Gene3D" id="3.40.50.2000">
    <property type="entry name" value="Glycogen Phosphorylase B"/>
    <property type="match status" value="1"/>
</dbReference>
<dbReference type="GO" id="GO:0016740">
    <property type="term" value="F:transferase activity"/>
    <property type="evidence" value="ECO:0007669"/>
    <property type="project" value="UniProtKB-KW"/>
</dbReference>
<gene>
    <name evidence="1" type="ORF">HB778_24210</name>
</gene>
<evidence type="ECO:0000313" key="2">
    <source>
        <dbReference type="Proteomes" id="UP000515465"/>
    </source>
</evidence>
<dbReference type="Proteomes" id="UP000515465">
    <property type="component" value="Chromosome"/>
</dbReference>
<organism evidence="1 2">
    <name type="scientific">Mesorhizobium huakuii</name>
    <dbReference type="NCBI Taxonomy" id="28104"/>
    <lineage>
        <taxon>Bacteria</taxon>
        <taxon>Pseudomonadati</taxon>
        <taxon>Pseudomonadota</taxon>
        <taxon>Alphaproteobacteria</taxon>
        <taxon>Hyphomicrobiales</taxon>
        <taxon>Phyllobacteriaceae</taxon>
        <taxon>Mesorhizobium</taxon>
    </lineage>
</organism>
<protein>
    <submittedName>
        <fullName evidence="1">Glycosyltransferase</fullName>
    </submittedName>
</protein>
<keyword evidence="1" id="KW-0808">Transferase</keyword>
<evidence type="ECO:0000313" key="1">
    <source>
        <dbReference type="EMBL" id="QND59338.1"/>
    </source>
</evidence>
<dbReference type="SUPFAM" id="SSF53756">
    <property type="entry name" value="UDP-Glycosyltransferase/glycogen phosphorylase"/>
    <property type="match status" value="1"/>
</dbReference>
<sequence>MRSWNIPVKLYFVGELAGDEGPFKDMVSQLGLTDHVVFSSSFIRETQYRDYLLAADAAVQLRTHRFGGLSGALLDCITVGLPTVANEDLALAMEGPTYVSTVPDHPSPVLIAEALAGISQAGVNRSQFDEERRRYCEVHSFKNYAQQLCEGLGF</sequence>
<dbReference type="AlphaFoldDB" id="A0A7G6SXV6"/>
<accession>A0A7G6SXV6</accession>
<reference evidence="2" key="1">
    <citation type="journal article" date="2020" name="Mol. Plant Microbe">
        <title>Rhizobial microsymbionts of the narrowly endemic Oxytropis species growing in Kamchatka are characterized by significant genetic diversity and possess a set of genes that are associated with T3SS and T6SS secretion systems and can affect the development of symbiosis.</title>
        <authorList>
            <person name="Safronova V."/>
            <person name="Guro P."/>
            <person name="Sazanova A."/>
            <person name="Kuznetsova I."/>
            <person name="Belimov A."/>
            <person name="Yakubov V."/>
            <person name="Chirak E."/>
            <person name="Afonin A."/>
            <person name="Gogolev Y."/>
            <person name="Andronov E."/>
            <person name="Tikhonovich I."/>
        </authorList>
    </citation>
    <scope>NUCLEOTIDE SEQUENCE [LARGE SCALE GENOMIC DNA]</scope>
    <source>
        <strain evidence="2">583</strain>
    </source>
</reference>
<name>A0A7G6SXV6_9HYPH</name>